<comment type="caution">
    <text evidence="9">The sequence shown here is derived from an EMBL/GenBank/DDBJ whole genome shotgun (WGS) entry which is preliminary data.</text>
</comment>
<proteinExistence type="predicted"/>
<dbReference type="PANTHER" id="PTHR12815:SF47">
    <property type="entry name" value="TRANSLOCATION AND ASSEMBLY MODULE SUBUNIT TAMA"/>
    <property type="match status" value="1"/>
</dbReference>
<evidence type="ECO:0000256" key="1">
    <source>
        <dbReference type="ARBA" id="ARBA00004370"/>
    </source>
</evidence>
<dbReference type="Pfam" id="PF01103">
    <property type="entry name" value="Omp85"/>
    <property type="match status" value="1"/>
</dbReference>
<accession>A0ABQ5Q7E7</accession>
<name>A0ABQ5Q7E7_9BACT</name>
<dbReference type="Proteomes" id="UP001165089">
    <property type="component" value="Unassembled WGS sequence"/>
</dbReference>
<evidence type="ECO:0000256" key="3">
    <source>
        <dbReference type="ARBA" id="ARBA00022729"/>
    </source>
</evidence>
<dbReference type="Pfam" id="PF07244">
    <property type="entry name" value="POTRA"/>
    <property type="match status" value="1"/>
</dbReference>
<evidence type="ECO:0000256" key="4">
    <source>
        <dbReference type="ARBA" id="ARBA00023136"/>
    </source>
</evidence>
<comment type="subcellular location">
    <subcellularLocation>
        <location evidence="1">Membrane</location>
    </subcellularLocation>
</comment>
<gene>
    <name evidence="9" type="ORF">GETHPA_19620</name>
</gene>
<dbReference type="EMBL" id="BSDD01000003">
    <property type="protein sequence ID" value="GLH70429.1"/>
    <property type="molecule type" value="Genomic_DNA"/>
</dbReference>
<keyword evidence="5" id="KW-0998">Cell outer membrane</keyword>
<feature type="domain" description="Bacterial surface antigen (D15)" evidence="7">
    <location>
        <begin position="690"/>
        <end position="992"/>
    </location>
</feature>
<evidence type="ECO:0000259" key="7">
    <source>
        <dbReference type="Pfam" id="PF01103"/>
    </source>
</evidence>
<evidence type="ECO:0000259" key="8">
    <source>
        <dbReference type="Pfam" id="PF07244"/>
    </source>
</evidence>
<dbReference type="RefSeq" id="WP_285725169.1">
    <property type="nucleotide sequence ID" value="NZ_BSDD01000003.1"/>
</dbReference>
<evidence type="ECO:0000313" key="10">
    <source>
        <dbReference type="Proteomes" id="UP001165089"/>
    </source>
</evidence>
<evidence type="ECO:0000256" key="5">
    <source>
        <dbReference type="ARBA" id="ARBA00023237"/>
    </source>
</evidence>
<keyword evidence="2" id="KW-0812">Transmembrane</keyword>
<keyword evidence="4" id="KW-0472">Membrane</keyword>
<keyword evidence="3 6" id="KW-0732">Signal</keyword>
<dbReference type="InterPro" id="IPR010827">
    <property type="entry name" value="BamA/TamA_POTRA"/>
</dbReference>
<reference evidence="9 10" key="1">
    <citation type="journal article" date="2023" name="Antonie Van Leeuwenhoek">
        <title>Mesoterricola silvestris gen. nov., sp. nov., Mesoterricola sediminis sp. nov., Geothrix oryzae sp. nov., Geothrix edaphica sp. nov., Geothrix rubra sp. nov., and Geothrix limicola sp. nov., six novel members of Acidobacteriota isolated from soils.</title>
        <authorList>
            <person name="Itoh H."/>
            <person name="Sugisawa Y."/>
            <person name="Mise K."/>
            <person name="Xu Z."/>
            <person name="Kuniyasu M."/>
            <person name="Ushijima N."/>
            <person name="Kawano K."/>
            <person name="Kobayashi E."/>
            <person name="Shiratori Y."/>
            <person name="Masuda Y."/>
            <person name="Senoo K."/>
        </authorList>
    </citation>
    <scope>NUCLEOTIDE SEQUENCE [LARGE SCALE GENOMIC DNA]</scope>
    <source>
        <strain evidence="9 10">Red803</strain>
    </source>
</reference>
<dbReference type="Gene3D" id="3.10.20.310">
    <property type="entry name" value="membrane protein fhac"/>
    <property type="match status" value="1"/>
</dbReference>
<protein>
    <submittedName>
        <fullName evidence="9">Outer membrane protein assembly factor BamA</fullName>
    </submittedName>
</protein>
<dbReference type="InterPro" id="IPR000184">
    <property type="entry name" value="Bac_surfAg_D15"/>
</dbReference>
<evidence type="ECO:0000313" key="9">
    <source>
        <dbReference type="EMBL" id="GLH70429.1"/>
    </source>
</evidence>
<feature type="domain" description="POTRA" evidence="8">
    <location>
        <begin position="340"/>
        <end position="420"/>
    </location>
</feature>
<evidence type="ECO:0000256" key="2">
    <source>
        <dbReference type="ARBA" id="ARBA00022692"/>
    </source>
</evidence>
<feature type="chain" id="PRO_5047360992" evidence="6">
    <location>
        <begin position="22"/>
        <end position="1018"/>
    </location>
</feature>
<dbReference type="Gene3D" id="2.40.160.50">
    <property type="entry name" value="membrane protein fhac: a member of the omp85/tpsb transporter family"/>
    <property type="match status" value="1"/>
</dbReference>
<evidence type="ECO:0000256" key="6">
    <source>
        <dbReference type="SAM" id="SignalP"/>
    </source>
</evidence>
<dbReference type="InterPro" id="IPR039910">
    <property type="entry name" value="D15-like"/>
</dbReference>
<organism evidence="9 10">
    <name type="scientific">Geothrix rubra</name>
    <dbReference type="NCBI Taxonomy" id="2927977"/>
    <lineage>
        <taxon>Bacteria</taxon>
        <taxon>Pseudomonadati</taxon>
        <taxon>Acidobacteriota</taxon>
        <taxon>Holophagae</taxon>
        <taxon>Holophagales</taxon>
        <taxon>Holophagaceae</taxon>
        <taxon>Geothrix</taxon>
    </lineage>
</organism>
<keyword evidence="10" id="KW-1185">Reference proteome</keyword>
<feature type="signal peptide" evidence="6">
    <location>
        <begin position="1"/>
        <end position="21"/>
    </location>
</feature>
<dbReference type="PANTHER" id="PTHR12815">
    <property type="entry name" value="SORTING AND ASSEMBLY MACHINERY SAMM50 PROTEIN FAMILY MEMBER"/>
    <property type="match status" value="1"/>
</dbReference>
<sequence>MRARAALGCALLALVHAGAQGVSTSVSLRSIRVEGGSEDDQRFARAALGLEPGRPVDPAAFRRALEAVRLVDRFQSVDGHLDPDGTARLQLVPLVPLAAWTWEGNPLPRSFRKTILPELEKGQRLGPLRLEAFRALAEQRLREGGYPRAEVRAQSGEGGRTLRFTVALGPAALIPSARIGGHPAPYKPETLLKVAGIQPGRSLWTAGFPREAERRLRAKFVKDGHLEGLATVRPADGAGGEALIEVEPGPKVKLKAEGLSLLGPLFGRPRLTDFVPLARADRYSPSLLEEGGGRIATYFRDQGYPEVRVTFDRRVTGGTAERPEAVTITYHVVPGPQRLIRNVRVEGNRELSEAQLRPALQLPRRYFVLAPQAKGETMRALEDRLTAVYLQRGFPEVRVRRRVEANKDGSVDVRLVVREGRQRFLRELVLDLPQDPGFPPERLEGSLLLALSDHPVPLKDGPGRRFGSDRLHLLGSRGTLESTPGRVRLVFDRPLPLVRNDLALVVSDLRQRLSSLGSANPQVRIAFEDDDAQSLVRIQVPPQPLDHLHRVVVQGSDRTRAEAVLRELAAPAEAPLDPLKLDESQVRIAGLGAFQRVDFLGVSDLPGQKDQGWRRGDMALQLQERNPWVFTESFGYDKTQGYHFGLNTQRLNVGGMGRTLDFGARAGDQTLRIPALRRAFPTGDVKRSLDSYSVGYTDPWFLPGTLDSWLPSRTRLRMEGAYIEEAQAAFFARRRRFTTSFEWKLGPVQSVSLGYRFERVEVGANTDANNNPLISDQDLFYLARTPPRSIISAPYLQVVVDRRDKPYDPTEGAFFVARLELANQLFGTSANSSFVKLDVRHQWNWPVGFRAEHGVVSAGIRVGLARPTAQSAEDLPLSERFFGGGPYSVRGVEPDMLGEILRPTSQTGTLLPQIIPLGGQGLALVSLEYRFPFIGQSVWGEVFADSGQVYRSLNPDKNTAAPFPAMRTSLGLGLILKLGFPLKLEYAADWKRIMGRPRSADEQDTQLKSLLISAGFQF</sequence>